<feature type="region of interest" description="Disordered" evidence="1">
    <location>
        <begin position="46"/>
        <end position="84"/>
    </location>
</feature>
<organism evidence="2 3">
    <name type="scientific">Armillaria tabescens</name>
    <name type="common">Ringless honey mushroom</name>
    <name type="synonym">Agaricus tabescens</name>
    <dbReference type="NCBI Taxonomy" id="1929756"/>
    <lineage>
        <taxon>Eukaryota</taxon>
        <taxon>Fungi</taxon>
        <taxon>Dikarya</taxon>
        <taxon>Basidiomycota</taxon>
        <taxon>Agaricomycotina</taxon>
        <taxon>Agaricomycetes</taxon>
        <taxon>Agaricomycetidae</taxon>
        <taxon>Agaricales</taxon>
        <taxon>Marasmiineae</taxon>
        <taxon>Physalacriaceae</taxon>
        <taxon>Desarmillaria</taxon>
    </lineage>
</organism>
<proteinExistence type="predicted"/>
<dbReference type="Proteomes" id="UP001175211">
    <property type="component" value="Unassembled WGS sequence"/>
</dbReference>
<name>A0AA39J6U0_ARMTA</name>
<sequence>MSVVIVFVLGKAWHAENHLYWCYTYPKTMMNVRAPARPMYLTPTTTLTASQDEGTEEESINGADLQRDAGSDEAAGQANVCRVM</sequence>
<evidence type="ECO:0000313" key="3">
    <source>
        <dbReference type="Proteomes" id="UP001175211"/>
    </source>
</evidence>
<protein>
    <submittedName>
        <fullName evidence="2">Uncharacterized protein</fullName>
    </submittedName>
</protein>
<evidence type="ECO:0000256" key="1">
    <source>
        <dbReference type="SAM" id="MobiDB-lite"/>
    </source>
</evidence>
<dbReference type="AlphaFoldDB" id="A0AA39J6U0"/>
<gene>
    <name evidence="2" type="ORF">EV420DRAFT_203338</name>
</gene>
<evidence type="ECO:0000313" key="2">
    <source>
        <dbReference type="EMBL" id="KAK0437123.1"/>
    </source>
</evidence>
<dbReference type="EMBL" id="JAUEPS010000116">
    <property type="protein sequence ID" value="KAK0437123.1"/>
    <property type="molecule type" value="Genomic_DNA"/>
</dbReference>
<dbReference type="GeneID" id="85364740"/>
<reference evidence="2" key="1">
    <citation type="submission" date="2023-06" db="EMBL/GenBank/DDBJ databases">
        <authorList>
            <consortium name="Lawrence Berkeley National Laboratory"/>
            <person name="Ahrendt S."/>
            <person name="Sahu N."/>
            <person name="Indic B."/>
            <person name="Wong-Bajracharya J."/>
            <person name="Merenyi Z."/>
            <person name="Ke H.-M."/>
            <person name="Monk M."/>
            <person name="Kocsube S."/>
            <person name="Drula E."/>
            <person name="Lipzen A."/>
            <person name="Balint B."/>
            <person name="Henrissat B."/>
            <person name="Andreopoulos B."/>
            <person name="Martin F.M."/>
            <person name="Harder C.B."/>
            <person name="Rigling D."/>
            <person name="Ford K.L."/>
            <person name="Foster G.D."/>
            <person name="Pangilinan J."/>
            <person name="Papanicolaou A."/>
            <person name="Barry K."/>
            <person name="LaButti K."/>
            <person name="Viragh M."/>
            <person name="Koriabine M."/>
            <person name="Yan M."/>
            <person name="Riley R."/>
            <person name="Champramary S."/>
            <person name="Plett K.L."/>
            <person name="Tsai I.J."/>
            <person name="Slot J."/>
            <person name="Sipos G."/>
            <person name="Plett J."/>
            <person name="Nagy L.G."/>
            <person name="Grigoriev I.V."/>
        </authorList>
    </citation>
    <scope>NUCLEOTIDE SEQUENCE</scope>
    <source>
        <strain evidence="2">CCBAS 213</strain>
    </source>
</reference>
<dbReference type="RefSeq" id="XP_060322489.1">
    <property type="nucleotide sequence ID" value="XM_060481192.1"/>
</dbReference>
<keyword evidence="3" id="KW-1185">Reference proteome</keyword>
<comment type="caution">
    <text evidence="2">The sequence shown here is derived from an EMBL/GenBank/DDBJ whole genome shotgun (WGS) entry which is preliminary data.</text>
</comment>
<accession>A0AA39J6U0</accession>